<dbReference type="PANTHER" id="PTHR47657:SF10">
    <property type="entry name" value="ZN(II)2CYS6 TRANSCRIPTION FACTOR (EUROFUNG)"/>
    <property type="match status" value="1"/>
</dbReference>
<dbReference type="PANTHER" id="PTHR47657">
    <property type="entry name" value="STEROL REGULATORY ELEMENT-BINDING PROTEIN ECM22"/>
    <property type="match status" value="1"/>
</dbReference>
<dbReference type="SUPFAM" id="SSF57701">
    <property type="entry name" value="Zn2/Cys6 DNA-binding domain"/>
    <property type="match status" value="1"/>
</dbReference>
<evidence type="ECO:0000313" key="3">
    <source>
        <dbReference type="EMBL" id="PTB58506.1"/>
    </source>
</evidence>
<sequence length="357" mass="40087">MPSRRWHSKSRLGCAPCKRRRVKCDMNTPVCGRCDRFGEHCPFADTSVARGASIEALQAGIVTWDSSLSVSSDISSLSPSMLLLTKSAQCEASLIFYEAQQHVFAMQALNALSVLFCQGQAARSSIKAHAWHLKASAGFHASVAGKVVSTYFAQWIFGLATTVFQIRLCVTHPREDAIAETFHLLRGTARLAVAIAPRFMQDQRLAHDRTKDTGAKIHLEFLERIKLLKRNIRMVEPNQEYLIQAAELLQTWCVSIQGQPRTWLHILSWPALVSEAFVAQLHCKNKNRSVALAIFLHWCVIMIRFDDTWFLNGWITQLAQQAWAQLEGGWESTVIVAARALQLGPKEETIKDYGRKA</sequence>
<dbReference type="PROSITE" id="PS50048">
    <property type="entry name" value="ZN2_CY6_FUNGAL_2"/>
    <property type="match status" value="1"/>
</dbReference>
<evidence type="ECO:0000256" key="1">
    <source>
        <dbReference type="ARBA" id="ARBA00023242"/>
    </source>
</evidence>
<dbReference type="EMBL" id="KZ679676">
    <property type="protein sequence ID" value="PTB58506.1"/>
    <property type="molecule type" value="Genomic_DNA"/>
</dbReference>
<feature type="domain" description="Zn(2)-C6 fungal-type" evidence="2">
    <location>
        <begin position="13"/>
        <end position="43"/>
    </location>
</feature>
<gene>
    <name evidence="3" type="ORF">M431DRAFT_543502</name>
</gene>
<dbReference type="Pfam" id="PF00172">
    <property type="entry name" value="Zn_clus"/>
    <property type="match status" value="1"/>
</dbReference>
<protein>
    <recommendedName>
        <fullName evidence="2">Zn(2)-C6 fungal-type domain-containing protein</fullName>
    </recommendedName>
</protein>
<dbReference type="Gene3D" id="4.10.240.10">
    <property type="entry name" value="Zn(2)-C6 fungal-type DNA-binding domain"/>
    <property type="match status" value="1"/>
</dbReference>
<keyword evidence="1" id="KW-0539">Nucleus</keyword>
<dbReference type="STRING" id="983964.A0A2T4AN50"/>
<dbReference type="InterPro" id="IPR001138">
    <property type="entry name" value="Zn2Cys6_DnaBD"/>
</dbReference>
<dbReference type="RefSeq" id="XP_024778183.1">
    <property type="nucleotide sequence ID" value="XM_024921155.1"/>
</dbReference>
<keyword evidence="4" id="KW-1185">Reference proteome</keyword>
<organism evidence="3 4">
    <name type="scientific">Trichoderma harzianum CBS 226.95</name>
    <dbReference type="NCBI Taxonomy" id="983964"/>
    <lineage>
        <taxon>Eukaryota</taxon>
        <taxon>Fungi</taxon>
        <taxon>Dikarya</taxon>
        <taxon>Ascomycota</taxon>
        <taxon>Pezizomycotina</taxon>
        <taxon>Sordariomycetes</taxon>
        <taxon>Hypocreomycetidae</taxon>
        <taxon>Hypocreales</taxon>
        <taxon>Hypocreaceae</taxon>
        <taxon>Trichoderma</taxon>
    </lineage>
</organism>
<evidence type="ECO:0000313" key="4">
    <source>
        <dbReference type="Proteomes" id="UP000241690"/>
    </source>
</evidence>
<dbReference type="Proteomes" id="UP000241690">
    <property type="component" value="Unassembled WGS sequence"/>
</dbReference>
<accession>A0A2T4AN50</accession>
<dbReference type="GO" id="GO:0008270">
    <property type="term" value="F:zinc ion binding"/>
    <property type="evidence" value="ECO:0007669"/>
    <property type="project" value="InterPro"/>
</dbReference>
<dbReference type="PROSITE" id="PS00463">
    <property type="entry name" value="ZN2_CY6_FUNGAL_1"/>
    <property type="match status" value="1"/>
</dbReference>
<dbReference type="InterPro" id="IPR036864">
    <property type="entry name" value="Zn2-C6_fun-type_DNA-bd_sf"/>
</dbReference>
<dbReference type="GO" id="GO:0000981">
    <property type="term" value="F:DNA-binding transcription factor activity, RNA polymerase II-specific"/>
    <property type="evidence" value="ECO:0007669"/>
    <property type="project" value="InterPro"/>
</dbReference>
<dbReference type="GeneID" id="36629731"/>
<proteinExistence type="predicted"/>
<dbReference type="InterPro" id="IPR052400">
    <property type="entry name" value="Zn2-C6_fungal_TF"/>
</dbReference>
<dbReference type="AlphaFoldDB" id="A0A2T4AN50"/>
<dbReference type="CDD" id="cd00067">
    <property type="entry name" value="GAL4"/>
    <property type="match status" value="1"/>
</dbReference>
<dbReference type="SMART" id="SM00066">
    <property type="entry name" value="GAL4"/>
    <property type="match status" value="1"/>
</dbReference>
<name>A0A2T4AN50_TRIHA</name>
<evidence type="ECO:0000259" key="2">
    <source>
        <dbReference type="PROSITE" id="PS50048"/>
    </source>
</evidence>
<reference evidence="3 4" key="1">
    <citation type="submission" date="2016-07" db="EMBL/GenBank/DDBJ databases">
        <title>Multiple horizontal gene transfer events from other fungi enriched the ability of initially mycotrophic Trichoderma (Ascomycota) to feed on dead plant biomass.</title>
        <authorList>
            <consortium name="DOE Joint Genome Institute"/>
            <person name="Aerts A."/>
            <person name="Atanasova L."/>
            <person name="Chenthamara K."/>
            <person name="Zhang J."/>
            <person name="Grujic M."/>
            <person name="Henrissat B."/>
            <person name="Kuo A."/>
            <person name="Salamov A."/>
            <person name="Lipzen A."/>
            <person name="Labutti K."/>
            <person name="Barry K."/>
            <person name="Miao Y."/>
            <person name="Rahimi M.J."/>
            <person name="Shen Q."/>
            <person name="Grigoriev I.V."/>
            <person name="Kubicek C.P."/>
            <person name="Druzhinina I.S."/>
        </authorList>
    </citation>
    <scope>NUCLEOTIDE SEQUENCE [LARGE SCALE GENOMIC DNA]</scope>
    <source>
        <strain evidence="3 4">CBS 226.95</strain>
    </source>
</reference>